<evidence type="ECO:0000313" key="2">
    <source>
        <dbReference type="Proteomes" id="UP000887566"/>
    </source>
</evidence>
<dbReference type="Proteomes" id="UP000887566">
    <property type="component" value="Unplaced"/>
</dbReference>
<feature type="compositionally biased region" description="Basic and acidic residues" evidence="1">
    <location>
        <begin position="77"/>
        <end position="92"/>
    </location>
</feature>
<proteinExistence type="predicted"/>
<dbReference type="WBParaSite" id="PSAMB.scaffold4939size13103.g25561.t1">
    <property type="protein sequence ID" value="PSAMB.scaffold4939size13103.g25561.t1"/>
    <property type="gene ID" value="PSAMB.scaffold4939size13103.g25561"/>
</dbReference>
<organism evidence="2 3">
    <name type="scientific">Plectus sambesii</name>
    <dbReference type="NCBI Taxonomy" id="2011161"/>
    <lineage>
        <taxon>Eukaryota</taxon>
        <taxon>Metazoa</taxon>
        <taxon>Ecdysozoa</taxon>
        <taxon>Nematoda</taxon>
        <taxon>Chromadorea</taxon>
        <taxon>Plectida</taxon>
        <taxon>Plectina</taxon>
        <taxon>Plectoidea</taxon>
        <taxon>Plectidae</taxon>
        <taxon>Plectus</taxon>
    </lineage>
</organism>
<sequence length="112" mass="12737">MRSARGGRRNATSEHNGVGRTPRHTKATSQQQSAEERWKGPLFDVSRRSAESEWEGGKDEKGDDETRRRLRQRRRRQSDGTEERRGSGDARLARVSRPVLATHAILAQTKSE</sequence>
<name>A0A914WPJ4_9BILA</name>
<evidence type="ECO:0000313" key="3">
    <source>
        <dbReference type="WBParaSite" id="PSAMB.scaffold4939size13103.g25561.t1"/>
    </source>
</evidence>
<dbReference type="AlphaFoldDB" id="A0A914WPJ4"/>
<feature type="region of interest" description="Disordered" evidence="1">
    <location>
        <begin position="1"/>
        <end position="96"/>
    </location>
</feature>
<accession>A0A914WPJ4</accession>
<feature type="compositionally biased region" description="Basic and acidic residues" evidence="1">
    <location>
        <begin position="34"/>
        <end position="67"/>
    </location>
</feature>
<keyword evidence="2" id="KW-1185">Reference proteome</keyword>
<reference evidence="3" key="1">
    <citation type="submission" date="2022-11" db="UniProtKB">
        <authorList>
            <consortium name="WormBaseParasite"/>
        </authorList>
    </citation>
    <scope>IDENTIFICATION</scope>
</reference>
<protein>
    <submittedName>
        <fullName evidence="3">Uncharacterized protein</fullName>
    </submittedName>
</protein>
<evidence type="ECO:0000256" key="1">
    <source>
        <dbReference type="SAM" id="MobiDB-lite"/>
    </source>
</evidence>